<feature type="transmembrane region" description="Helical" evidence="2">
    <location>
        <begin position="287"/>
        <end position="308"/>
    </location>
</feature>
<dbReference type="Gene3D" id="1.20.210.10">
    <property type="entry name" value="Cytochrome c oxidase-like, subunit I domain"/>
    <property type="match status" value="1"/>
</dbReference>
<keyword evidence="2" id="KW-1133">Transmembrane helix</keyword>
<evidence type="ECO:0000256" key="1">
    <source>
        <dbReference type="SAM" id="MobiDB-lite"/>
    </source>
</evidence>
<organism evidence="3 4">
    <name type="scientific">Salinadaptatus halalkaliphilus</name>
    <dbReference type="NCBI Taxonomy" id="2419781"/>
    <lineage>
        <taxon>Archaea</taxon>
        <taxon>Methanobacteriati</taxon>
        <taxon>Methanobacteriota</taxon>
        <taxon>Stenosarchaea group</taxon>
        <taxon>Halobacteria</taxon>
        <taxon>Halobacteriales</taxon>
        <taxon>Natrialbaceae</taxon>
        <taxon>Salinadaptatus</taxon>
    </lineage>
</organism>
<name>A0A4S3TR86_9EURY</name>
<keyword evidence="4" id="KW-1185">Reference proteome</keyword>
<keyword evidence="2" id="KW-0812">Transmembrane</keyword>
<evidence type="ECO:0000313" key="3">
    <source>
        <dbReference type="EMBL" id="THE66846.1"/>
    </source>
</evidence>
<protein>
    <recommendedName>
        <fullName evidence="5">Cbb3-type cytochrome c oxidase subunit I</fullName>
    </recommendedName>
</protein>
<comment type="caution">
    <text evidence="3">The sequence shown here is derived from an EMBL/GenBank/DDBJ whole genome shotgun (WGS) entry which is preliminary data.</text>
</comment>
<keyword evidence="2" id="KW-0472">Membrane</keyword>
<evidence type="ECO:0000313" key="4">
    <source>
        <dbReference type="Proteomes" id="UP000318864"/>
    </source>
</evidence>
<dbReference type="OrthoDB" id="145655at2157"/>
<dbReference type="InterPro" id="IPR036927">
    <property type="entry name" value="Cyt_c_oxase-like_su1_sf"/>
</dbReference>
<evidence type="ECO:0000256" key="2">
    <source>
        <dbReference type="SAM" id="Phobius"/>
    </source>
</evidence>
<feature type="transmembrane region" description="Helical" evidence="2">
    <location>
        <begin position="92"/>
        <end position="111"/>
    </location>
</feature>
<reference evidence="3 4" key="1">
    <citation type="submission" date="2018-10" db="EMBL/GenBank/DDBJ databases">
        <title>Natronolimnobius sp. XQ-INN 246 isolated from Inner Mongolia Autonomous Region of China.</title>
        <authorList>
            <person name="Xue Q."/>
        </authorList>
    </citation>
    <scope>NUCLEOTIDE SEQUENCE [LARGE SCALE GENOMIC DNA]</scope>
    <source>
        <strain evidence="3 4">XQ-INN 246</strain>
    </source>
</reference>
<feature type="transmembrane region" description="Helical" evidence="2">
    <location>
        <begin position="23"/>
        <end position="46"/>
    </location>
</feature>
<feature type="transmembrane region" description="Helical" evidence="2">
    <location>
        <begin position="58"/>
        <end position="80"/>
    </location>
</feature>
<proteinExistence type="predicted"/>
<accession>A0A4S3TR86</accession>
<sequence>MNGIPGGLRTDQQPPMAIPLRHFVVGLGFLVVGVGGATVMAMATLPGLSGVAHVHVTLLGWIGLTIMGAMTQFVPVWSGVSIHSRGLARVQLWLVAGGLVGFVVALLAGTLAWLPVVAAPILLGLWLFVYNVGRTLAAARPLDFTERHFAFALGCFGLLAPLGYLLALDFAMSVFDGTAVGRGDVLLVHATLALYGAVLATIVGALAQLVTMFAQYEPGALENALYRLEEPLFPVGVLMLALGRGLGVEPIARVGAVAVLIGLFGFAVAIARLLGRATAGRSPMTDRYWIVVASLITWLSLTTSAWVLEPTGYAGLFGHPDAMNVLVVGVFGFVVVGSLYHIVPFIVWLESYSDRLGFEQVPMIDDCYDDRLERADFGLTVVGFLGLAGGPVFALPTAVTVVGGALATMGFCLFVVNMLLTIHRHGPNGIGGVLVDRGDSTPPEGASDEGSHPAE</sequence>
<feature type="transmembrane region" description="Helical" evidence="2">
    <location>
        <begin position="187"/>
        <end position="210"/>
    </location>
</feature>
<feature type="transmembrane region" description="Helical" evidence="2">
    <location>
        <begin position="231"/>
        <end position="248"/>
    </location>
</feature>
<feature type="transmembrane region" description="Helical" evidence="2">
    <location>
        <begin position="117"/>
        <end position="137"/>
    </location>
</feature>
<feature type="transmembrane region" description="Helical" evidence="2">
    <location>
        <begin position="377"/>
        <end position="395"/>
    </location>
</feature>
<evidence type="ECO:0008006" key="5">
    <source>
        <dbReference type="Google" id="ProtNLM"/>
    </source>
</evidence>
<feature type="transmembrane region" description="Helical" evidence="2">
    <location>
        <begin position="149"/>
        <end position="167"/>
    </location>
</feature>
<dbReference type="SUPFAM" id="SSF81442">
    <property type="entry name" value="Cytochrome c oxidase subunit I-like"/>
    <property type="match status" value="1"/>
</dbReference>
<dbReference type="RefSeq" id="WP_141462841.1">
    <property type="nucleotide sequence ID" value="NZ_RBZW01000003.1"/>
</dbReference>
<gene>
    <name evidence="3" type="ORF">D8Y22_01625</name>
</gene>
<dbReference type="Proteomes" id="UP000318864">
    <property type="component" value="Unassembled WGS sequence"/>
</dbReference>
<feature type="transmembrane region" description="Helical" evidence="2">
    <location>
        <begin position="328"/>
        <end position="349"/>
    </location>
</feature>
<dbReference type="EMBL" id="RBZW01000003">
    <property type="protein sequence ID" value="THE66846.1"/>
    <property type="molecule type" value="Genomic_DNA"/>
</dbReference>
<feature type="transmembrane region" description="Helical" evidence="2">
    <location>
        <begin position="254"/>
        <end position="275"/>
    </location>
</feature>
<feature type="region of interest" description="Disordered" evidence="1">
    <location>
        <begin position="433"/>
        <end position="455"/>
    </location>
</feature>
<dbReference type="AlphaFoldDB" id="A0A4S3TR86"/>
<feature type="transmembrane region" description="Helical" evidence="2">
    <location>
        <begin position="401"/>
        <end position="420"/>
    </location>
</feature>